<sequence length="187" mass="20800">SSLPGIAGGLALSFLADTRRFQHSLKILIVITMIACLLSVSWFELSVHTFFYDKPILPSTAVTIGLSTALIGLFYGASQPLVYEAIAEIMFPLPESLSASILVQFNNIVTLVLLFTAPGRDNLMNLLVLIITFACIIMVVLARFSYRRRNEDERKRLEKEQDQILNQNNLNTSRNGILSEPAYGTFS</sequence>
<name>A0A820JI96_9BILA</name>
<evidence type="ECO:0000313" key="7">
    <source>
        <dbReference type="EMBL" id="CAF4325217.1"/>
    </source>
</evidence>
<feature type="non-terminal residue" evidence="7">
    <location>
        <position position="1"/>
    </location>
</feature>
<evidence type="ECO:0000313" key="8">
    <source>
        <dbReference type="Proteomes" id="UP000663868"/>
    </source>
</evidence>
<evidence type="ECO:0000256" key="2">
    <source>
        <dbReference type="ARBA" id="ARBA00022692"/>
    </source>
</evidence>
<dbReference type="PANTHER" id="PTHR10924">
    <property type="entry name" value="MAJOR FACILITATOR SUPERFAMILY PROTEIN-RELATED"/>
    <property type="match status" value="1"/>
</dbReference>
<proteinExistence type="predicted"/>
<comment type="caution">
    <text evidence="7">The sequence shown here is derived from an EMBL/GenBank/DDBJ whole genome shotgun (WGS) entry which is preliminary data.</text>
</comment>
<feature type="coiled-coil region" evidence="5">
    <location>
        <begin position="143"/>
        <end position="170"/>
    </location>
</feature>
<keyword evidence="2 6" id="KW-0812">Transmembrane</keyword>
<accession>A0A820JI96</accession>
<feature type="transmembrane region" description="Helical" evidence="6">
    <location>
        <begin position="97"/>
        <end position="117"/>
    </location>
</feature>
<feature type="transmembrane region" description="Helical" evidence="6">
    <location>
        <begin position="25"/>
        <end position="43"/>
    </location>
</feature>
<keyword evidence="4 6" id="KW-0472">Membrane</keyword>
<feature type="transmembrane region" description="Helical" evidence="6">
    <location>
        <begin position="123"/>
        <end position="146"/>
    </location>
</feature>
<keyword evidence="3 6" id="KW-1133">Transmembrane helix</keyword>
<evidence type="ECO:0000256" key="6">
    <source>
        <dbReference type="SAM" id="Phobius"/>
    </source>
</evidence>
<dbReference type="SUPFAM" id="SSF103473">
    <property type="entry name" value="MFS general substrate transporter"/>
    <property type="match status" value="1"/>
</dbReference>
<reference evidence="7" key="1">
    <citation type="submission" date="2021-02" db="EMBL/GenBank/DDBJ databases">
        <authorList>
            <person name="Nowell W R."/>
        </authorList>
    </citation>
    <scope>NUCLEOTIDE SEQUENCE</scope>
</reference>
<evidence type="ECO:0000256" key="1">
    <source>
        <dbReference type="ARBA" id="ARBA00004141"/>
    </source>
</evidence>
<evidence type="ECO:0000256" key="4">
    <source>
        <dbReference type="ARBA" id="ARBA00023136"/>
    </source>
</evidence>
<feature type="transmembrane region" description="Helical" evidence="6">
    <location>
        <begin position="55"/>
        <end position="76"/>
    </location>
</feature>
<evidence type="ECO:0000256" key="5">
    <source>
        <dbReference type="SAM" id="Coils"/>
    </source>
</evidence>
<dbReference type="PANTHER" id="PTHR10924:SF6">
    <property type="entry name" value="SOLUTE CARRIER FAMILY 49 MEMBER A3"/>
    <property type="match status" value="1"/>
</dbReference>
<dbReference type="Proteomes" id="UP000663868">
    <property type="component" value="Unassembled WGS sequence"/>
</dbReference>
<dbReference type="InterPro" id="IPR049680">
    <property type="entry name" value="FLVCR1-2_SLC49-like"/>
</dbReference>
<comment type="subcellular location">
    <subcellularLocation>
        <location evidence="1">Membrane</location>
        <topology evidence="1">Multi-pass membrane protein</topology>
    </subcellularLocation>
</comment>
<dbReference type="EMBL" id="CAJOBB010016174">
    <property type="protein sequence ID" value="CAF4325217.1"/>
    <property type="molecule type" value="Genomic_DNA"/>
</dbReference>
<keyword evidence="5" id="KW-0175">Coiled coil</keyword>
<dbReference type="GO" id="GO:0016020">
    <property type="term" value="C:membrane"/>
    <property type="evidence" value="ECO:0007669"/>
    <property type="project" value="UniProtKB-SubCell"/>
</dbReference>
<dbReference type="AlphaFoldDB" id="A0A820JI96"/>
<evidence type="ECO:0000256" key="3">
    <source>
        <dbReference type="ARBA" id="ARBA00022989"/>
    </source>
</evidence>
<organism evidence="7 8">
    <name type="scientific">Adineta steineri</name>
    <dbReference type="NCBI Taxonomy" id="433720"/>
    <lineage>
        <taxon>Eukaryota</taxon>
        <taxon>Metazoa</taxon>
        <taxon>Spiralia</taxon>
        <taxon>Gnathifera</taxon>
        <taxon>Rotifera</taxon>
        <taxon>Eurotatoria</taxon>
        <taxon>Bdelloidea</taxon>
        <taxon>Adinetida</taxon>
        <taxon>Adinetidae</taxon>
        <taxon>Adineta</taxon>
    </lineage>
</organism>
<protein>
    <submittedName>
        <fullName evidence="7">Uncharacterized protein</fullName>
    </submittedName>
</protein>
<dbReference type="InterPro" id="IPR036259">
    <property type="entry name" value="MFS_trans_sf"/>
</dbReference>
<gene>
    <name evidence="7" type="ORF">KXQ929_LOCUS46853</name>
</gene>